<proteinExistence type="inferred from homology"/>
<comment type="subcellular location">
    <subcellularLocation>
        <location evidence="2 5">Bacterial flagellum basal body</location>
    </subcellularLocation>
</comment>
<keyword evidence="6" id="KW-0282">Flagellum</keyword>
<evidence type="ECO:0000256" key="2">
    <source>
        <dbReference type="ARBA" id="ARBA00004117"/>
    </source>
</evidence>
<comment type="function">
    <text evidence="1 5">Assembles around the rod to form the L-ring and probably protects the motor/basal body from shearing forces during rotation.</text>
</comment>
<dbReference type="InterPro" id="IPR001782">
    <property type="entry name" value="Flag_FlgI"/>
</dbReference>
<evidence type="ECO:0000256" key="5">
    <source>
        <dbReference type="HAMAP-Rule" id="MF_00416"/>
    </source>
</evidence>
<evidence type="ECO:0000256" key="1">
    <source>
        <dbReference type="ARBA" id="ARBA00002591"/>
    </source>
</evidence>
<keyword evidence="6" id="KW-0966">Cell projection</keyword>
<dbReference type="GO" id="GO:0005198">
    <property type="term" value="F:structural molecule activity"/>
    <property type="evidence" value="ECO:0007669"/>
    <property type="project" value="InterPro"/>
</dbReference>
<dbReference type="HAMAP" id="MF_00416">
    <property type="entry name" value="FlgI"/>
    <property type="match status" value="1"/>
</dbReference>
<dbReference type="EMBL" id="PEYM01000066">
    <property type="protein sequence ID" value="PIS29994.1"/>
    <property type="molecule type" value="Genomic_DNA"/>
</dbReference>
<dbReference type="AlphaFoldDB" id="A0A2H0XYE8"/>
<dbReference type="GO" id="GO:0030288">
    <property type="term" value="C:outer membrane-bounded periplasmic space"/>
    <property type="evidence" value="ECO:0007669"/>
    <property type="project" value="InterPro"/>
</dbReference>
<evidence type="ECO:0000256" key="3">
    <source>
        <dbReference type="ARBA" id="ARBA00022729"/>
    </source>
</evidence>
<dbReference type="PRINTS" id="PR01010">
    <property type="entry name" value="FLGPRINGFLGI"/>
</dbReference>
<dbReference type="Pfam" id="PF02119">
    <property type="entry name" value="FlgI"/>
    <property type="match status" value="1"/>
</dbReference>
<comment type="subunit">
    <text evidence="5">The basal body constitutes a major portion of the flagellar organelle and consists of four rings (L,P,S, and M) mounted on a central rod.</text>
</comment>
<comment type="caution">
    <text evidence="6">The sequence shown here is derived from an EMBL/GenBank/DDBJ whole genome shotgun (WGS) entry which is preliminary data.</text>
</comment>
<dbReference type="GO" id="GO:0071973">
    <property type="term" value="P:bacterial-type flagellum-dependent cell motility"/>
    <property type="evidence" value="ECO:0007669"/>
    <property type="project" value="InterPro"/>
</dbReference>
<evidence type="ECO:0000256" key="4">
    <source>
        <dbReference type="ARBA" id="ARBA00023143"/>
    </source>
</evidence>
<reference evidence="6 7" key="1">
    <citation type="submission" date="2017-09" db="EMBL/GenBank/DDBJ databases">
        <title>Depth-based differentiation of microbial function through sediment-hosted aquifers and enrichment of novel symbionts in the deep terrestrial subsurface.</title>
        <authorList>
            <person name="Probst A.J."/>
            <person name="Ladd B."/>
            <person name="Jarett J.K."/>
            <person name="Geller-Mcgrath D.E."/>
            <person name="Sieber C.M."/>
            <person name="Emerson J.B."/>
            <person name="Anantharaman K."/>
            <person name="Thomas B.C."/>
            <person name="Malmstrom R."/>
            <person name="Stieglmeier M."/>
            <person name="Klingl A."/>
            <person name="Woyke T."/>
            <person name="Ryan C.M."/>
            <person name="Banfield J.F."/>
        </authorList>
    </citation>
    <scope>NUCLEOTIDE SEQUENCE [LARGE SCALE GENOMIC DNA]</scope>
    <source>
        <strain evidence="6">CG08_land_8_20_14_0_20_45_16</strain>
    </source>
</reference>
<protein>
    <recommendedName>
        <fullName evidence="5">Flagellar P-ring protein</fullName>
    </recommendedName>
    <alternativeName>
        <fullName evidence="5">Basal body P-ring protein</fullName>
    </alternativeName>
</protein>
<organism evidence="6 7">
    <name type="scientific">Candidatus Saganbacteria bacterium CG08_land_8_20_14_0_20_45_16</name>
    <dbReference type="NCBI Taxonomy" id="2014293"/>
    <lineage>
        <taxon>Bacteria</taxon>
        <taxon>Bacillati</taxon>
        <taxon>Saganbacteria</taxon>
    </lineage>
</organism>
<gene>
    <name evidence="5 6" type="primary">flgI</name>
    <name evidence="6" type="ORF">COT42_03880</name>
</gene>
<dbReference type="Proteomes" id="UP000231343">
    <property type="component" value="Unassembled WGS sequence"/>
</dbReference>
<comment type="similarity">
    <text evidence="5">Belongs to the FlgI family.</text>
</comment>
<accession>A0A2H0XYE8</accession>
<evidence type="ECO:0000313" key="7">
    <source>
        <dbReference type="Proteomes" id="UP000231343"/>
    </source>
</evidence>
<dbReference type="GO" id="GO:0009428">
    <property type="term" value="C:bacterial-type flagellum basal body, distal rod, P ring"/>
    <property type="evidence" value="ECO:0007669"/>
    <property type="project" value="InterPro"/>
</dbReference>
<dbReference type="NCBIfam" id="NF003676">
    <property type="entry name" value="PRK05303.1"/>
    <property type="match status" value="1"/>
</dbReference>
<keyword evidence="6" id="KW-0969">Cilium</keyword>
<name>A0A2H0XYE8_UNCSA</name>
<dbReference type="PANTHER" id="PTHR30381:SF0">
    <property type="entry name" value="FLAGELLAR P-RING PROTEIN"/>
    <property type="match status" value="1"/>
</dbReference>
<keyword evidence="4 5" id="KW-0975">Bacterial flagellum</keyword>
<dbReference type="PANTHER" id="PTHR30381">
    <property type="entry name" value="FLAGELLAR P-RING PERIPLASMIC PROTEIN FLGI"/>
    <property type="match status" value="1"/>
</dbReference>
<keyword evidence="3" id="KW-0732">Signal</keyword>
<evidence type="ECO:0000313" key="6">
    <source>
        <dbReference type="EMBL" id="PIS29994.1"/>
    </source>
</evidence>
<sequence length="378" mass="39641">MRTLNIIKINSDFGLKLVGLVMFLVFLSQLSWAASPAVRLKDIAHILEARDNQLMGFGLVVGLHNTGDKTRIGFTEQALTNLLSRMGLVPQAVDFKSRNVAAVMVTATLPPFVKSGQKLDVTVSSVGDSASLQGGTLLVTPLYGVDGQVYAVAQGGLLIGGESGSPTVPYAQRKVMTVGRVPQGALVEKEVPVSIGDRGMLTIVIDEPDFTTAARVVSSIKKLGLEAVATDAGAVVVSLSTEIDVIGLIAKIENVKIIPDGVAKIVINERTGTIVMGENVKISPVAVSYAGLDVSIGDVALFSEGNSGDQADDAAHFRSRSMAHLEKKEEKLTLVPAGATLLSLVNALNRVGASPKDLIAILQAMKRAGAIKAELEVI</sequence>